<evidence type="ECO:0000313" key="3">
    <source>
        <dbReference type="EMBL" id="KAG5567971.1"/>
    </source>
</evidence>
<dbReference type="GO" id="GO:0080044">
    <property type="term" value="F:quercetin 7-O-glucosyltransferase activity"/>
    <property type="evidence" value="ECO:0007669"/>
    <property type="project" value="TreeGrafter"/>
</dbReference>
<dbReference type="PROSITE" id="PS00375">
    <property type="entry name" value="UDPGT"/>
    <property type="match status" value="2"/>
</dbReference>
<dbReference type="GO" id="GO:0080043">
    <property type="term" value="F:quercetin 3-O-glucosyltransferase activity"/>
    <property type="evidence" value="ECO:0007669"/>
    <property type="project" value="TreeGrafter"/>
</dbReference>
<sequence length="838" mass="93893">MENLKNDCHVLLVTFPSQGHINPSLQFAKKLVNLGIKVTFSTSLTAFNRISKLPNIEGLSFTPFSDGYDGKFKGSLDEFESFYSSLVSHGSKFMAQIIESRVVEGRPFKRVIYTTFMAWVGIVAKGINIPSTFFWIQPAMDQVVDLPGLPRLSPRDFPSFVFIDVNSKYGWGVKSIIDQIELLNSEENPRVLVNTFDDLEFDALRALKNLTMVGIGPSIPSAFLDGNDPLDKSFGADLRWSSENYMDWLDTMTKESVIYIAFGSYSEISSQLMEEIGQGLVKCGRPFLWVIREEKEGGYPEEKLTCKEELEKQGKIVRWCSQVEVLQHPSLGCFLTHCGWNSTLESLSSGMPIVACPLWTDQGCNAKLVQDVWKIGVRVNASEEGVVERDEFKRCIDIVMEDGEKREELKKNAKKWKDFAKEAMKENGSSNVNLKAYVNEILLRQGHINPSLQLSKRLISLGIKVTLSTSLSAFNKIKILPNIEGLSFAPFSDGYDGNFKGSFNEFHSYYSSIKSHGSKFIFSLIKSNTKNSTLFTHIIYTVIMEWAGLVAKELNIPSTLFWIQPATNCDSKDKIIELPGLPPLSPIDFSSFVFDDVEENPKILVNTFDDLEFDALRILKNVTMIGIGPSISSIFLDDNSFQADMIEISSKNYMNWLDIMTKGSVIYVAFGSYTEASSQLMEEIGQGEGQIEEKLTCKDELEKQGKLVSWCSQVEVLKHPFVGCFLTHCGWNSTLESIASGVPIVACPIWNDQLCNAKLVQDVWKNGVRVNTGDGGIVERDEFERCIEIVMGSGEEGGKLRKNAKKWSDLAKEAMKKNGSSVVNLKTYTNEFLLAGSW</sequence>
<dbReference type="OrthoDB" id="5835829at2759"/>
<protein>
    <submittedName>
        <fullName evidence="3">Uncharacterized protein</fullName>
    </submittedName>
</protein>
<dbReference type="Pfam" id="PF00201">
    <property type="entry name" value="UDPGT"/>
    <property type="match status" value="2"/>
</dbReference>
<dbReference type="SUPFAM" id="SSF53756">
    <property type="entry name" value="UDP-Glycosyltransferase/glycogen phosphorylase"/>
    <property type="match status" value="2"/>
</dbReference>
<dbReference type="Proteomes" id="UP000824120">
    <property type="component" value="Unassembled WGS sequence"/>
</dbReference>
<keyword evidence="4" id="KW-1185">Reference proteome</keyword>
<dbReference type="PANTHER" id="PTHR11926:SF1539">
    <property type="entry name" value="GLYCOSYLTRANSFERASE"/>
    <property type="match status" value="1"/>
</dbReference>
<evidence type="ECO:0000256" key="2">
    <source>
        <dbReference type="ARBA" id="ARBA00022679"/>
    </source>
</evidence>
<evidence type="ECO:0000256" key="1">
    <source>
        <dbReference type="ARBA" id="ARBA00009995"/>
    </source>
</evidence>
<gene>
    <name evidence="3" type="ORF">H5410_065013</name>
</gene>
<proteinExistence type="inferred from homology"/>
<reference evidence="3" key="1">
    <citation type="submission" date="2020-09" db="EMBL/GenBank/DDBJ databases">
        <title>De no assembly of potato wild relative species, Solanum commersonii.</title>
        <authorList>
            <person name="Cho K."/>
        </authorList>
    </citation>
    <scope>NUCLEOTIDE SEQUENCE</scope>
    <source>
        <strain evidence="3">LZ3.2</strain>
        <tissue evidence="3">Leaf</tissue>
    </source>
</reference>
<dbReference type="InterPro" id="IPR035595">
    <property type="entry name" value="UDP_glycos_trans_CS"/>
</dbReference>
<accession>A0A9J5VXR4</accession>
<name>A0A9J5VXR4_SOLCO</name>
<evidence type="ECO:0000313" key="4">
    <source>
        <dbReference type="Proteomes" id="UP000824120"/>
    </source>
</evidence>
<dbReference type="FunFam" id="3.40.50.2000:FF:000019">
    <property type="entry name" value="Glycosyltransferase"/>
    <property type="match status" value="1"/>
</dbReference>
<comment type="similarity">
    <text evidence="1">Belongs to the UDP-glycosyltransferase family.</text>
</comment>
<dbReference type="EMBL" id="JACXVP010000311">
    <property type="protein sequence ID" value="KAG5567971.1"/>
    <property type="molecule type" value="Genomic_DNA"/>
</dbReference>
<organism evidence="3 4">
    <name type="scientific">Solanum commersonii</name>
    <name type="common">Commerson's wild potato</name>
    <name type="synonym">Commerson's nightshade</name>
    <dbReference type="NCBI Taxonomy" id="4109"/>
    <lineage>
        <taxon>Eukaryota</taxon>
        <taxon>Viridiplantae</taxon>
        <taxon>Streptophyta</taxon>
        <taxon>Embryophyta</taxon>
        <taxon>Tracheophyta</taxon>
        <taxon>Spermatophyta</taxon>
        <taxon>Magnoliopsida</taxon>
        <taxon>eudicotyledons</taxon>
        <taxon>Gunneridae</taxon>
        <taxon>Pentapetalae</taxon>
        <taxon>asterids</taxon>
        <taxon>lamiids</taxon>
        <taxon>Solanales</taxon>
        <taxon>Solanaceae</taxon>
        <taxon>Solanoideae</taxon>
        <taxon>Solaneae</taxon>
        <taxon>Solanum</taxon>
    </lineage>
</organism>
<comment type="caution">
    <text evidence="3">The sequence shown here is derived from an EMBL/GenBank/DDBJ whole genome shotgun (WGS) entry which is preliminary data.</text>
</comment>
<keyword evidence="2" id="KW-0808">Transferase</keyword>
<dbReference type="AlphaFoldDB" id="A0A9J5VXR4"/>
<dbReference type="CDD" id="cd03784">
    <property type="entry name" value="GT1_Gtf-like"/>
    <property type="match status" value="2"/>
</dbReference>
<dbReference type="Gene3D" id="3.40.50.2000">
    <property type="entry name" value="Glycogen Phosphorylase B"/>
    <property type="match status" value="4"/>
</dbReference>
<dbReference type="InterPro" id="IPR002213">
    <property type="entry name" value="UDP_glucos_trans"/>
</dbReference>
<dbReference type="PANTHER" id="PTHR11926">
    <property type="entry name" value="GLUCOSYL/GLUCURONOSYL TRANSFERASES"/>
    <property type="match status" value="1"/>
</dbReference>